<evidence type="ECO:0000256" key="3">
    <source>
        <dbReference type="ARBA" id="ARBA00023015"/>
    </source>
</evidence>
<dbReference type="PANTHER" id="PTHR47660">
    <property type="entry name" value="TRANSCRIPTION FACTOR WITH C2H2 AND ZN(2)-CYS(6) DNA BINDING DOMAIN (EUROFUNG)-RELATED-RELATED"/>
    <property type="match status" value="1"/>
</dbReference>
<dbReference type="AlphaFoldDB" id="A0A318YZR4"/>
<evidence type="ECO:0000256" key="6">
    <source>
        <dbReference type="SAM" id="MobiDB-lite"/>
    </source>
</evidence>
<feature type="domain" description="Xylanolytic transcriptional activator regulatory" evidence="7">
    <location>
        <begin position="115"/>
        <end position="327"/>
    </location>
</feature>
<dbReference type="STRING" id="1450539.A0A318YZR4"/>
<dbReference type="Proteomes" id="UP000248349">
    <property type="component" value="Unassembled WGS sequence"/>
</dbReference>
<dbReference type="RefSeq" id="XP_025426457.1">
    <property type="nucleotide sequence ID" value="XM_025576109.1"/>
</dbReference>
<reference evidence="8 9" key="1">
    <citation type="submission" date="2016-12" db="EMBL/GenBank/DDBJ databases">
        <title>The genomes of Aspergillus section Nigri reveals drivers in fungal speciation.</title>
        <authorList>
            <consortium name="DOE Joint Genome Institute"/>
            <person name="Vesth T.C."/>
            <person name="Nybo J."/>
            <person name="Theobald S."/>
            <person name="Brandl J."/>
            <person name="Frisvad J.C."/>
            <person name="Nielsen K.F."/>
            <person name="Lyhne E.K."/>
            <person name="Kogle M.E."/>
            <person name="Kuo A."/>
            <person name="Riley R."/>
            <person name="Clum A."/>
            <person name="Nolan M."/>
            <person name="Lipzen A."/>
            <person name="Salamov A."/>
            <person name="Henrissat B."/>
            <person name="Wiebenga A."/>
            <person name="De Vries R.P."/>
            <person name="Grigoriev I.V."/>
            <person name="Mortensen U.H."/>
            <person name="Andersen M.R."/>
            <person name="Baker S.E."/>
        </authorList>
    </citation>
    <scope>NUCLEOTIDE SEQUENCE [LARGE SCALE GENOMIC DNA]</scope>
    <source>
        <strain evidence="8 9">JOP 1030-1</strain>
    </source>
</reference>
<keyword evidence="3" id="KW-0805">Transcription regulation</keyword>
<dbReference type="GO" id="GO:0003677">
    <property type="term" value="F:DNA binding"/>
    <property type="evidence" value="ECO:0007669"/>
    <property type="project" value="InterPro"/>
</dbReference>
<dbReference type="EMBL" id="KZ821285">
    <property type="protein sequence ID" value="PYH40475.1"/>
    <property type="molecule type" value="Genomic_DNA"/>
</dbReference>
<sequence>FPTWIIDPQLHDDIVRMNFLSHTSDGLTDQGTCERPIDAELNHLEHVRRLWLGHTPNTASEMSGLEQLPGMESESPPSCETTEMGDRNCQDIRARLRIDPYEPYVPSVEAVNMGIRMYFAKAHPMFPVVHAATFKPCRGSASLLASMCALGGLFTGSEHGLQQGIHLIERIIKATLQSWEHIIAKNLDMLIPIIHNAVIAQLFGLLSGSSTLLLAVDAFHGPPILWARHLRLHTKEHKFFLDFNADNAKLNEAWHEWAHGEEVLRMRHSLFIIDAELASILHREPLQSFQSYNLSPTCSENVFIASNALAWKASYHAELQARKHQILTLNFGVTLLEPKTLEQVPSTSQFTAYAILQSFSIHVLSFKAQDVTTHHSTEHFHRPLNYFYHHFLEAYLDTSLPNDPLQLIVLWHLVYMEIYADFNLLEMAVGREGCKLSEEQFSTLLSWADSEDAFRCVLHGLMIRKHIQAMSLASEPAIHTPRALFWTGLVLFCYIRFSSNTKAPASRISSEVRQFPELYLSGMDVSILLPELREAKAEVNFSLKAILLSAVDLLDKIGHWGVSRRFSALLRAICDYAFCCNESWA</sequence>
<keyword evidence="5" id="KW-0539">Nucleus</keyword>
<dbReference type="GO" id="GO:0006351">
    <property type="term" value="P:DNA-templated transcription"/>
    <property type="evidence" value="ECO:0007669"/>
    <property type="project" value="InterPro"/>
</dbReference>
<name>A0A318YZR4_9EURO</name>
<evidence type="ECO:0000256" key="2">
    <source>
        <dbReference type="ARBA" id="ARBA00022833"/>
    </source>
</evidence>
<feature type="non-terminal residue" evidence="8">
    <location>
        <position position="1"/>
    </location>
</feature>
<evidence type="ECO:0000313" key="9">
    <source>
        <dbReference type="Proteomes" id="UP000248349"/>
    </source>
</evidence>
<dbReference type="PANTHER" id="PTHR47660:SF2">
    <property type="entry name" value="TRANSCRIPTION FACTOR WITH C2H2 AND ZN(2)-CYS(6) DNA BINDING DOMAIN (EUROFUNG)"/>
    <property type="match status" value="1"/>
</dbReference>
<evidence type="ECO:0000313" key="8">
    <source>
        <dbReference type="EMBL" id="PYH40475.1"/>
    </source>
</evidence>
<feature type="compositionally biased region" description="Low complexity" evidence="6">
    <location>
        <begin position="72"/>
        <end position="82"/>
    </location>
</feature>
<evidence type="ECO:0000256" key="4">
    <source>
        <dbReference type="ARBA" id="ARBA00023163"/>
    </source>
</evidence>
<dbReference type="InterPro" id="IPR007219">
    <property type="entry name" value="XnlR_reg_dom"/>
</dbReference>
<evidence type="ECO:0000256" key="1">
    <source>
        <dbReference type="ARBA" id="ARBA00022723"/>
    </source>
</evidence>
<gene>
    <name evidence="8" type="ORF">BP01DRAFT_361261</name>
</gene>
<keyword evidence="2" id="KW-0862">Zinc</keyword>
<protein>
    <recommendedName>
        <fullName evidence="7">Xylanolytic transcriptional activator regulatory domain-containing protein</fullName>
    </recommendedName>
</protein>
<proteinExistence type="predicted"/>
<feature type="region of interest" description="Disordered" evidence="6">
    <location>
        <begin position="66"/>
        <end position="85"/>
    </location>
</feature>
<accession>A0A318YZR4</accession>
<keyword evidence="1" id="KW-0479">Metal-binding</keyword>
<dbReference type="GeneID" id="37077337"/>
<dbReference type="OrthoDB" id="10018191at2759"/>
<dbReference type="Pfam" id="PF04082">
    <property type="entry name" value="Fungal_trans"/>
    <property type="match status" value="1"/>
</dbReference>
<organism evidence="8 9">
    <name type="scientific">Aspergillus saccharolyticus JOP 1030-1</name>
    <dbReference type="NCBI Taxonomy" id="1450539"/>
    <lineage>
        <taxon>Eukaryota</taxon>
        <taxon>Fungi</taxon>
        <taxon>Dikarya</taxon>
        <taxon>Ascomycota</taxon>
        <taxon>Pezizomycotina</taxon>
        <taxon>Eurotiomycetes</taxon>
        <taxon>Eurotiomycetidae</taxon>
        <taxon>Eurotiales</taxon>
        <taxon>Aspergillaceae</taxon>
        <taxon>Aspergillus</taxon>
        <taxon>Aspergillus subgen. Circumdati</taxon>
    </lineage>
</organism>
<keyword evidence="9" id="KW-1185">Reference proteome</keyword>
<evidence type="ECO:0000256" key="5">
    <source>
        <dbReference type="ARBA" id="ARBA00023242"/>
    </source>
</evidence>
<dbReference type="GO" id="GO:0008270">
    <property type="term" value="F:zinc ion binding"/>
    <property type="evidence" value="ECO:0007669"/>
    <property type="project" value="InterPro"/>
</dbReference>
<evidence type="ECO:0000259" key="7">
    <source>
        <dbReference type="Pfam" id="PF04082"/>
    </source>
</evidence>
<keyword evidence="4" id="KW-0804">Transcription</keyword>